<dbReference type="STRING" id="126957.T1JHN3"/>
<dbReference type="PROSITE" id="PS50278">
    <property type="entry name" value="PDGF_2"/>
    <property type="match status" value="1"/>
</dbReference>
<evidence type="ECO:0000259" key="5">
    <source>
        <dbReference type="PROSITE" id="PS50278"/>
    </source>
</evidence>
<dbReference type="PhylomeDB" id="T1JHN3"/>
<dbReference type="EnsemblMetazoa" id="SMAR013364-RA">
    <property type="protein sequence ID" value="SMAR013364-PA"/>
    <property type="gene ID" value="SMAR013364"/>
</dbReference>
<evidence type="ECO:0000313" key="7">
    <source>
        <dbReference type="Proteomes" id="UP000014500"/>
    </source>
</evidence>
<evidence type="ECO:0000256" key="2">
    <source>
        <dbReference type="ARBA" id="ARBA00023030"/>
    </source>
</evidence>
<name>T1JHN3_STRMM</name>
<accession>T1JHN3</accession>
<dbReference type="InterPro" id="IPR000072">
    <property type="entry name" value="PDGF/VEGF_dom"/>
</dbReference>
<dbReference type="AlphaFoldDB" id="T1JHN3"/>
<dbReference type="HOGENOM" id="CLU_1301104_0_0_1"/>
<feature type="domain" description="Platelet-derived growth factor (PDGF) family profile" evidence="5">
    <location>
        <begin position="5"/>
        <end position="105"/>
    </location>
</feature>
<dbReference type="OMA" id="NEASECT"/>
<keyword evidence="7" id="KW-1185">Reference proteome</keyword>
<organism evidence="6 7">
    <name type="scientific">Strigamia maritima</name>
    <name type="common">European centipede</name>
    <name type="synonym">Geophilus maritimus</name>
    <dbReference type="NCBI Taxonomy" id="126957"/>
    <lineage>
        <taxon>Eukaryota</taxon>
        <taxon>Metazoa</taxon>
        <taxon>Ecdysozoa</taxon>
        <taxon>Arthropoda</taxon>
        <taxon>Myriapoda</taxon>
        <taxon>Chilopoda</taxon>
        <taxon>Pleurostigmophora</taxon>
        <taxon>Geophilomorpha</taxon>
        <taxon>Linotaeniidae</taxon>
        <taxon>Strigamia</taxon>
    </lineage>
</organism>
<dbReference type="Gene3D" id="2.10.90.10">
    <property type="entry name" value="Cystine-knot cytokines"/>
    <property type="match status" value="1"/>
</dbReference>
<dbReference type="GO" id="GO:0008284">
    <property type="term" value="P:positive regulation of cell population proliferation"/>
    <property type="evidence" value="ECO:0007669"/>
    <property type="project" value="TreeGrafter"/>
</dbReference>
<dbReference type="PANTHER" id="PTHR11633:SF1">
    <property type="entry name" value="LD28763P"/>
    <property type="match status" value="1"/>
</dbReference>
<keyword evidence="2 4" id="KW-0339">Growth factor</keyword>
<keyword evidence="3" id="KW-0497">Mitogen</keyword>
<evidence type="ECO:0000256" key="4">
    <source>
        <dbReference type="RuleBase" id="RU003818"/>
    </source>
</evidence>
<evidence type="ECO:0000256" key="1">
    <source>
        <dbReference type="ARBA" id="ARBA00006686"/>
    </source>
</evidence>
<protein>
    <recommendedName>
        <fullName evidence="5">Platelet-derived growth factor (PDGF) family profile domain-containing protein</fullName>
    </recommendedName>
</protein>
<evidence type="ECO:0000313" key="6">
    <source>
        <dbReference type="EnsemblMetazoa" id="SMAR013364-PA"/>
    </source>
</evidence>
<sequence>MRANSGVRTGDLAQMAQCEPQLTPVVLDKSSDPSVIYFPSCTRVERCGGCCMHDLLACEPTKTEVLQVKVMVARYQPGTEGFKQEGFKNLEIEKHSRCECRCKTKEEDCNGLQDYHPNECKCVCRNEKQTELCTGENRFWDPITCECHCRNIRECSTGFYYDTDTCSCVPERNSAPVFRVPTGFNWRNSPHNYDVSWSSNSGRLVKRNENSG</sequence>
<evidence type="ECO:0000256" key="3">
    <source>
        <dbReference type="ARBA" id="ARBA00023246"/>
    </source>
</evidence>
<dbReference type="Pfam" id="PF00341">
    <property type="entry name" value="PDGF"/>
    <property type="match status" value="1"/>
</dbReference>
<dbReference type="GO" id="GO:0051781">
    <property type="term" value="P:positive regulation of cell division"/>
    <property type="evidence" value="ECO:0007669"/>
    <property type="project" value="UniProtKB-KW"/>
</dbReference>
<reference evidence="7" key="1">
    <citation type="submission" date="2011-05" db="EMBL/GenBank/DDBJ databases">
        <authorList>
            <person name="Richards S.R."/>
            <person name="Qu J."/>
            <person name="Jiang H."/>
            <person name="Jhangiani S.N."/>
            <person name="Agravi P."/>
            <person name="Goodspeed R."/>
            <person name="Gross S."/>
            <person name="Mandapat C."/>
            <person name="Jackson L."/>
            <person name="Mathew T."/>
            <person name="Pu L."/>
            <person name="Thornton R."/>
            <person name="Saada N."/>
            <person name="Wilczek-Boney K.B."/>
            <person name="Lee S."/>
            <person name="Kovar C."/>
            <person name="Wu Y."/>
            <person name="Scherer S.E."/>
            <person name="Worley K.C."/>
            <person name="Muzny D.M."/>
            <person name="Gibbs R."/>
        </authorList>
    </citation>
    <scope>NUCLEOTIDE SEQUENCE</scope>
    <source>
        <strain evidence="7">Brora</strain>
    </source>
</reference>
<dbReference type="InterPro" id="IPR029034">
    <property type="entry name" value="Cystine-knot_cytokine"/>
</dbReference>
<dbReference type="eggNOG" id="ENOG502S2VW">
    <property type="taxonomic scope" value="Eukaryota"/>
</dbReference>
<comment type="similarity">
    <text evidence="1 4">Belongs to the PDGF/VEGF growth factor family.</text>
</comment>
<dbReference type="GO" id="GO:0016020">
    <property type="term" value="C:membrane"/>
    <property type="evidence" value="ECO:0007669"/>
    <property type="project" value="InterPro"/>
</dbReference>
<dbReference type="GO" id="GO:0008083">
    <property type="term" value="F:growth factor activity"/>
    <property type="evidence" value="ECO:0007669"/>
    <property type="project" value="UniProtKB-KW"/>
</dbReference>
<dbReference type="PANTHER" id="PTHR11633">
    <property type="entry name" value="PLATELET-DERIVED GROWTH FACTOR"/>
    <property type="match status" value="1"/>
</dbReference>
<reference evidence="6" key="2">
    <citation type="submission" date="2015-02" db="UniProtKB">
        <authorList>
            <consortium name="EnsemblMetazoa"/>
        </authorList>
    </citation>
    <scope>IDENTIFICATION</scope>
</reference>
<proteinExistence type="inferred from homology"/>
<dbReference type="SMART" id="SM00141">
    <property type="entry name" value="PDGF"/>
    <property type="match status" value="1"/>
</dbReference>
<dbReference type="Proteomes" id="UP000014500">
    <property type="component" value="Unassembled WGS sequence"/>
</dbReference>
<dbReference type="SUPFAM" id="SSF57501">
    <property type="entry name" value="Cystine-knot cytokines"/>
    <property type="match status" value="1"/>
</dbReference>
<dbReference type="GO" id="GO:0070851">
    <property type="term" value="F:growth factor receptor binding"/>
    <property type="evidence" value="ECO:0007669"/>
    <property type="project" value="TreeGrafter"/>
</dbReference>
<dbReference type="GO" id="GO:0005615">
    <property type="term" value="C:extracellular space"/>
    <property type="evidence" value="ECO:0007669"/>
    <property type="project" value="TreeGrafter"/>
</dbReference>
<dbReference type="EMBL" id="JH432018">
    <property type="status" value="NOT_ANNOTATED_CDS"/>
    <property type="molecule type" value="Genomic_DNA"/>
</dbReference>